<dbReference type="RefSeq" id="WP_216000590.1">
    <property type="nucleotide sequence ID" value="NZ_JBHRYN010000011.1"/>
</dbReference>
<name>A0ABV7WTU4_9GAMM</name>
<dbReference type="EMBL" id="JBHRYN010000011">
    <property type="protein sequence ID" value="MFC3701749.1"/>
    <property type="molecule type" value="Genomic_DNA"/>
</dbReference>
<gene>
    <name evidence="2" type="ORF">ACFOND_08880</name>
</gene>
<sequence>MTIVLAVLAAFINTQSGMTILSGGMIAICGQAFYNMRALKHYGSPNTGLVLLSASRAMWGKWLIIIAATTAVAVTIQEFNAAVLYASVFGLHTLGALLLPVLVKKSSKDELYN</sequence>
<evidence type="ECO:0000256" key="1">
    <source>
        <dbReference type="SAM" id="Phobius"/>
    </source>
</evidence>
<accession>A0ABV7WTU4</accession>
<dbReference type="Proteomes" id="UP001595710">
    <property type="component" value="Unassembled WGS sequence"/>
</dbReference>
<reference evidence="3" key="1">
    <citation type="journal article" date="2019" name="Int. J. Syst. Evol. Microbiol.">
        <title>The Global Catalogue of Microorganisms (GCM) 10K type strain sequencing project: providing services to taxonomists for standard genome sequencing and annotation.</title>
        <authorList>
            <consortium name="The Broad Institute Genomics Platform"/>
            <consortium name="The Broad Institute Genome Sequencing Center for Infectious Disease"/>
            <person name="Wu L."/>
            <person name="Ma J."/>
        </authorList>
    </citation>
    <scope>NUCLEOTIDE SEQUENCE [LARGE SCALE GENOMIC DNA]</scope>
    <source>
        <strain evidence="3">CECT 8288</strain>
    </source>
</reference>
<keyword evidence="1" id="KW-1133">Transmembrane helix</keyword>
<evidence type="ECO:0000313" key="2">
    <source>
        <dbReference type="EMBL" id="MFC3701749.1"/>
    </source>
</evidence>
<organism evidence="2 3">
    <name type="scientific">Reinekea marina</name>
    <dbReference type="NCBI Taxonomy" id="1310421"/>
    <lineage>
        <taxon>Bacteria</taxon>
        <taxon>Pseudomonadati</taxon>
        <taxon>Pseudomonadota</taxon>
        <taxon>Gammaproteobacteria</taxon>
        <taxon>Oceanospirillales</taxon>
        <taxon>Saccharospirillaceae</taxon>
        <taxon>Reinekea</taxon>
    </lineage>
</organism>
<feature type="transmembrane region" description="Helical" evidence="1">
    <location>
        <begin position="83"/>
        <end position="103"/>
    </location>
</feature>
<keyword evidence="3" id="KW-1185">Reference proteome</keyword>
<comment type="caution">
    <text evidence="2">The sequence shown here is derived from an EMBL/GenBank/DDBJ whole genome shotgun (WGS) entry which is preliminary data.</text>
</comment>
<feature type="transmembrane region" description="Helical" evidence="1">
    <location>
        <begin position="59"/>
        <end position="76"/>
    </location>
</feature>
<proteinExistence type="predicted"/>
<keyword evidence="1" id="KW-0812">Transmembrane</keyword>
<evidence type="ECO:0000313" key="3">
    <source>
        <dbReference type="Proteomes" id="UP001595710"/>
    </source>
</evidence>
<protein>
    <submittedName>
        <fullName evidence="2">ATP synthase subunit I</fullName>
    </submittedName>
</protein>
<keyword evidence="1" id="KW-0472">Membrane</keyword>